<name>A0A3Q2X3L5_HAPBU</name>
<reference evidence="2" key="1">
    <citation type="submission" date="2025-08" db="UniProtKB">
        <authorList>
            <consortium name="Ensembl"/>
        </authorList>
    </citation>
    <scope>IDENTIFICATION</scope>
</reference>
<proteinExistence type="predicted"/>
<evidence type="ECO:0000313" key="3">
    <source>
        <dbReference type="Proteomes" id="UP000264840"/>
    </source>
</evidence>
<dbReference type="AlphaFoldDB" id="A0A3Q2X3L5"/>
<organism evidence="2 3">
    <name type="scientific">Haplochromis burtoni</name>
    <name type="common">Burton's mouthbrooder</name>
    <name type="synonym">Chromis burtoni</name>
    <dbReference type="NCBI Taxonomy" id="8153"/>
    <lineage>
        <taxon>Eukaryota</taxon>
        <taxon>Metazoa</taxon>
        <taxon>Chordata</taxon>
        <taxon>Craniata</taxon>
        <taxon>Vertebrata</taxon>
        <taxon>Euteleostomi</taxon>
        <taxon>Actinopterygii</taxon>
        <taxon>Neopterygii</taxon>
        <taxon>Teleostei</taxon>
        <taxon>Neoteleostei</taxon>
        <taxon>Acanthomorphata</taxon>
        <taxon>Ovalentaria</taxon>
        <taxon>Cichlomorphae</taxon>
        <taxon>Cichliformes</taxon>
        <taxon>Cichlidae</taxon>
        <taxon>African cichlids</taxon>
        <taxon>Pseudocrenilabrinae</taxon>
        <taxon>Haplochromini</taxon>
        <taxon>Haplochromis</taxon>
    </lineage>
</organism>
<dbReference type="Proteomes" id="UP000264840">
    <property type="component" value="Unplaced"/>
</dbReference>
<dbReference type="Ensembl" id="ENSHBUT00000032454.1">
    <property type="protein sequence ID" value="ENSHBUP00000029479.1"/>
    <property type="gene ID" value="ENSHBUG00000013952.1"/>
</dbReference>
<reference evidence="2" key="2">
    <citation type="submission" date="2025-09" db="UniProtKB">
        <authorList>
            <consortium name="Ensembl"/>
        </authorList>
    </citation>
    <scope>IDENTIFICATION</scope>
</reference>
<keyword evidence="1" id="KW-1133">Transmembrane helix</keyword>
<evidence type="ECO:0000256" key="1">
    <source>
        <dbReference type="SAM" id="Phobius"/>
    </source>
</evidence>
<protein>
    <submittedName>
        <fullName evidence="2">Uncharacterized protein</fullName>
    </submittedName>
</protein>
<keyword evidence="1" id="KW-0812">Transmembrane</keyword>
<keyword evidence="1" id="KW-0472">Membrane</keyword>
<keyword evidence="3" id="KW-1185">Reference proteome</keyword>
<evidence type="ECO:0000313" key="2">
    <source>
        <dbReference type="Ensembl" id="ENSHBUP00000029479.1"/>
    </source>
</evidence>
<accession>A0A3Q2X3L5</accession>
<sequence>MVADDPLWGPLKRSIFFQIIRMFLVHPACTMPKLTFKIRSLVKSSALTVLLTILVSNWTSIFQLYRTHRNTLGSFCSSLFTIPAVSCSVPLP</sequence>
<feature type="transmembrane region" description="Helical" evidence="1">
    <location>
        <begin position="46"/>
        <end position="65"/>
    </location>
</feature>